<evidence type="ECO:0000313" key="2">
    <source>
        <dbReference type="EMBL" id="GMT15874.1"/>
    </source>
</evidence>
<dbReference type="InterPro" id="IPR008271">
    <property type="entry name" value="Ser/Thr_kinase_AS"/>
</dbReference>
<dbReference type="SUPFAM" id="SSF56112">
    <property type="entry name" value="Protein kinase-like (PK-like)"/>
    <property type="match status" value="1"/>
</dbReference>
<feature type="non-terminal residue" evidence="2">
    <location>
        <position position="1"/>
    </location>
</feature>
<dbReference type="GO" id="GO:0005524">
    <property type="term" value="F:ATP binding"/>
    <property type="evidence" value="ECO:0007669"/>
    <property type="project" value="InterPro"/>
</dbReference>
<feature type="domain" description="Protein kinase" evidence="1">
    <location>
        <begin position="1"/>
        <end position="123"/>
    </location>
</feature>
<reference evidence="2" key="1">
    <citation type="submission" date="2023-10" db="EMBL/GenBank/DDBJ databases">
        <title>Genome assembly of Pristionchus species.</title>
        <authorList>
            <person name="Yoshida K."/>
            <person name="Sommer R.J."/>
        </authorList>
    </citation>
    <scope>NUCLEOTIDE SEQUENCE</scope>
    <source>
        <strain evidence="2">RS5133</strain>
    </source>
</reference>
<dbReference type="InterPro" id="IPR051681">
    <property type="entry name" value="Ser/Thr_Kinases-Pseudokinases"/>
</dbReference>
<gene>
    <name evidence="2" type="ORF">PFISCL1PPCAC_7171</name>
</gene>
<keyword evidence="3" id="KW-1185">Reference proteome</keyword>
<organism evidence="2 3">
    <name type="scientific">Pristionchus fissidentatus</name>
    <dbReference type="NCBI Taxonomy" id="1538716"/>
    <lineage>
        <taxon>Eukaryota</taxon>
        <taxon>Metazoa</taxon>
        <taxon>Ecdysozoa</taxon>
        <taxon>Nematoda</taxon>
        <taxon>Chromadorea</taxon>
        <taxon>Rhabditida</taxon>
        <taxon>Rhabditina</taxon>
        <taxon>Diplogasteromorpha</taxon>
        <taxon>Diplogasteroidea</taxon>
        <taxon>Neodiplogasteridae</taxon>
        <taxon>Pristionchus</taxon>
    </lineage>
</organism>
<dbReference type="GO" id="GO:0004674">
    <property type="term" value="F:protein serine/threonine kinase activity"/>
    <property type="evidence" value="ECO:0007669"/>
    <property type="project" value="TreeGrafter"/>
</dbReference>
<comment type="caution">
    <text evidence="2">The sequence shown here is derived from an EMBL/GenBank/DDBJ whole genome shotgun (WGS) entry which is preliminary data.</text>
</comment>
<proteinExistence type="predicted"/>
<dbReference type="EMBL" id="BTSY01000002">
    <property type="protein sequence ID" value="GMT15874.1"/>
    <property type="molecule type" value="Genomic_DNA"/>
</dbReference>
<dbReference type="AlphaFoldDB" id="A0AAV5V8U3"/>
<dbReference type="Proteomes" id="UP001432322">
    <property type="component" value="Unassembled WGS sequence"/>
</dbReference>
<dbReference type="InterPro" id="IPR011009">
    <property type="entry name" value="Kinase-like_dom_sf"/>
</dbReference>
<dbReference type="PANTHER" id="PTHR44329">
    <property type="entry name" value="SERINE/THREONINE-PROTEIN KINASE TNNI3K-RELATED"/>
    <property type="match status" value="1"/>
</dbReference>
<dbReference type="InterPro" id="IPR000719">
    <property type="entry name" value="Prot_kinase_dom"/>
</dbReference>
<sequence length="123" mass="14076">IGVSRGIAYMHNEGIIHRDLKAENILIMRVSDFEVVPKICDFGTARPTPQDQCQMTSVGTWEYMAPELTYPNLDELRGLDEDAATARRREKVKIANRVDTWSFGCVLWEMITSQPAFYGCDRF</sequence>
<name>A0AAV5V8U3_9BILA</name>
<dbReference type="Gene3D" id="1.10.510.10">
    <property type="entry name" value="Transferase(Phosphotransferase) domain 1"/>
    <property type="match status" value="1"/>
</dbReference>
<accession>A0AAV5V8U3</accession>
<dbReference type="PROSITE" id="PS00108">
    <property type="entry name" value="PROTEIN_KINASE_ST"/>
    <property type="match status" value="1"/>
</dbReference>
<evidence type="ECO:0000313" key="3">
    <source>
        <dbReference type="Proteomes" id="UP001432322"/>
    </source>
</evidence>
<protein>
    <recommendedName>
        <fullName evidence="1">Protein kinase domain-containing protein</fullName>
    </recommendedName>
</protein>
<feature type="non-terminal residue" evidence="2">
    <location>
        <position position="123"/>
    </location>
</feature>
<dbReference type="PROSITE" id="PS50011">
    <property type="entry name" value="PROTEIN_KINASE_DOM"/>
    <property type="match status" value="1"/>
</dbReference>
<evidence type="ECO:0000259" key="1">
    <source>
        <dbReference type="PROSITE" id="PS50011"/>
    </source>
</evidence>
<dbReference type="Pfam" id="PF00069">
    <property type="entry name" value="Pkinase"/>
    <property type="match status" value="1"/>
</dbReference>